<dbReference type="UniPathway" id="UPA00070"/>
<dbReference type="GO" id="GO:0006207">
    <property type="term" value="P:'de novo' pyrimidine nucleobase biosynthetic process"/>
    <property type="evidence" value="ECO:0007669"/>
    <property type="project" value="InterPro"/>
</dbReference>
<feature type="binding site" evidence="11">
    <location>
        <begin position="79"/>
        <end position="83"/>
    </location>
    <ligand>
        <name>substrate</name>
    </ligand>
</feature>
<feature type="binding site" evidence="11">
    <location>
        <position position="55"/>
    </location>
    <ligand>
        <name>substrate</name>
    </ligand>
</feature>
<comment type="catalytic activity">
    <reaction evidence="11">
        <text>(S)-dihydroorotate + A = orotate + AH2</text>
        <dbReference type="Rhea" id="RHEA:18073"/>
        <dbReference type="ChEBI" id="CHEBI:13193"/>
        <dbReference type="ChEBI" id="CHEBI:17499"/>
        <dbReference type="ChEBI" id="CHEBI:30839"/>
        <dbReference type="ChEBI" id="CHEBI:30864"/>
    </reaction>
</comment>
<feature type="domain" description="Dihydroorotate dehydrogenase catalytic" evidence="12">
    <location>
        <begin position="14"/>
        <end position="296"/>
    </location>
</feature>
<evidence type="ECO:0000256" key="10">
    <source>
        <dbReference type="ARBA" id="ARBA00023027"/>
    </source>
</evidence>
<evidence type="ECO:0000256" key="6">
    <source>
        <dbReference type="ARBA" id="ARBA00022630"/>
    </source>
</evidence>
<accession>A0A831ZIP7</accession>
<evidence type="ECO:0000256" key="11">
    <source>
        <dbReference type="HAMAP-Rule" id="MF_00224"/>
    </source>
</evidence>
<evidence type="ECO:0000256" key="9">
    <source>
        <dbReference type="ARBA" id="ARBA00023002"/>
    </source>
</evidence>
<dbReference type="InterPro" id="IPR033888">
    <property type="entry name" value="DHOD_1B"/>
</dbReference>
<dbReference type="AlphaFoldDB" id="A0A831ZIP7"/>
<feature type="binding site" evidence="11">
    <location>
        <position position="137"/>
    </location>
    <ligand>
        <name>substrate</name>
    </ligand>
</feature>
<proteinExistence type="inferred from homology"/>
<dbReference type="InterPro" id="IPR013785">
    <property type="entry name" value="Aldolase_TIM"/>
</dbReference>
<dbReference type="EMBL" id="DSTK01000005">
    <property type="protein sequence ID" value="HFK95881.1"/>
    <property type="molecule type" value="Genomic_DNA"/>
</dbReference>
<feature type="binding site" evidence="11">
    <location>
        <begin position="275"/>
        <end position="276"/>
    </location>
    <ligand>
        <name>FMN</name>
        <dbReference type="ChEBI" id="CHEBI:58210"/>
    </ligand>
</feature>
<feature type="active site" description="Nucleophile" evidence="11">
    <location>
        <position position="140"/>
    </location>
</feature>
<dbReference type="Gene3D" id="3.20.20.70">
    <property type="entry name" value="Aldolase class I"/>
    <property type="match status" value="1"/>
</dbReference>
<feature type="binding site" evidence="11">
    <location>
        <begin position="202"/>
        <end position="203"/>
    </location>
    <ligand>
        <name>substrate</name>
    </ligand>
</feature>
<dbReference type="PANTHER" id="PTHR48109:SF1">
    <property type="entry name" value="DIHYDROOROTATE DEHYDROGENASE (FUMARATE)"/>
    <property type="match status" value="1"/>
</dbReference>
<keyword evidence="7 11" id="KW-0288">FMN</keyword>
<dbReference type="InterPro" id="IPR049622">
    <property type="entry name" value="Dihydroorotate_DH_I"/>
</dbReference>
<dbReference type="Pfam" id="PF01180">
    <property type="entry name" value="DHO_dh"/>
    <property type="match status" value="1"/>
</dbReference>
<comment type="caution">
    <text evidence="13">The sequence shown here is derived from an EMBL/GenBank/DDBJ whole genome shotgun (WGS) entry which is preliminary data.</text>
</comment>
<comment type="function">
    <text evidence="11">Catalyzes the conversion of dihydroorotate to orotate.</text>
</comment>
<dbReference type="NCBIfam" id="NF005574">
    <property type="entry name" value="PRK07259.1"/>
    <property type="match status" value="1"/>
</dbReference>
<dbReference type="SUPFAM" id="SSF51395">
    <property type="entry name" value="FMN-linked oxidoreductases"/>
    <property type="match status" value="1"/>
</dbReference>
<dbReference type="EC" id="1.3.-.-" evidence="11"/>
<dbReference type="PROSITE" id="PS00912">
    <property type="entry name" value="DHODEHASE_2"/>
    <property type="match status" value="1"/>
</dbReference>
<keyword evidence="10" id="KW-0520">NAD</keyword>
<dbReference type="PIRSF" id="PIRSF000164">
    <property type="entry name" value="DHO_oxidase"/>
    <property type="match status" value="1"/>
</dbReference>
<feature type="binding site" evidence="11">
    <location>
        <begin position="55"/>
        <end position="56"/>
    </location>
    <ligand>
        <name>FMN</name>
        <dbReference type="ChEBI" id="CHEBI:58210"/>
    </ligand>
</feature>
<evidence type="ECO:0000256" key="1">
    <source>
        <dbReference type="ARBA" id="ARBA00004496"/>
    </source>
</evidence>
<dbReference type="InterPro" id="IPR001295">
    <property type="entry name" value="Dihydroorotate_DH_CS"/>
</dbReference>
<comment type="subunit">
    <text evidence="4">Heterotetramer of 2 PyrK and 2 PyrD type B subunits.</text>
</comment>
<feature type="binding site" evidence="11">
    <location>
        <position position="227"/>
    </location>
    <ligand>
        <name>FMN</name>
        <dbReference type="ChEBI" id="CHEBI:58210"/>
    </ligand>
</feature>
<feature type="binding site" evidence="11">
    <location>
        <position position="201"/>
    </location>
    <ligand>
        <name>FMN</name>
        <dbReference type="ChEBI" id="CHEBI:58210"/>
    </ligand>
</feature>
<dbReference type="FunFam" id="3.20.20.70:FF:000027">
    <property type="entry name" value="Dihydropyrimidine dehydrogenase [NADP(+)]"/>
    <property type="match status" value="1"/>
</dbReference>
<feature type="binding site" evidence="11">
    <location>
        <position position="175"/>
    </location>
    <ligand>
        <name>FMN</name>
        <dbReference type="ChEBI" id="CHEBI:58210"/>
    </ligand>
</feature>
<keyword evidence="5 11" id="KW-0963">Cytoplasm</keyword>
<comment type="cofactor">
    <cofactor evidence="11">
        <name>FMN</name>
        <dbReference type="ChEBI" id="CHEBI:58210"/>
    </cofactor>
    <text evidence="11">Binds 1 FMN per subunit.</text>
</comment>
<keyword evidence="9 11" id="KW-0560">Oxidoreductase</keyword>
<evidence type="ECO:0000256" key="8">
    <source>
        <dbReference type="ARBA" id="ARBA00022975"/>
    </source>
</evidence>
<dbReference type="CDD" id="cd04740">
    <property type="entry name" value="DHOD_1B_like"/>
    <property type="match status" value="1"/>
</dbReference>
<name>A0A831ZIP7_9BACT</name>
<dbReference type="PANTHER" id="PTHR48109">
    <property type="entry name" value="DIHYDROOROTATE DEHYDROGENASE (QUINONE), MITOCHONDRIAL-RELATED"/>
    <property type="match status" value="1"/>
</dbReference>
<protein>
    <recommendedName>
        <fullName evidence="11">Dihydroorotate dehydrogenase</fullName>
        <shortName evidence="11">DHOD</shortName>
        <shortName evidence="11">DHODase</shortName>
        <shortName evidence="11">DHOdehase</shortName>
        <ecNumber evidence="11">1.3.-.-</ecNumber>
    </recommendedName>
</protein>
<evidence type="ECO:0000256" key="2">
    <source>
        <dbReference type="ARBA" id="ARBA00004725"/>
    </source>
</evidence>
<sequence length="329" mass="34128">MGQNPTDYGSAPDLRVTLGPLRLANPVLTASGTFGYGLEFADFVDLSRLGGVVVKGISLKPRPGNPPPRLAETPSGMLNAIGLENVGVEKFLTDKLPPLLKRGAVVIVNILGNTVEEYAELARILSAASGIAALEINISCPNVKEGGMAFGTDPRMAAAVVAAVRANTPLPLITKLSPNVTSIADIARAVVEAGSDILSCINTVSAMAVDPFSRRPKLANVVGGLSGPAVKPIAVRCVYETVRAVSCPVIGIGGIQTALDALEFLVVGASAVQVGTANLVRPTSSLEIVDGIERFLRRKGLAAVTDYIGTLDTQCRFPFADESCPVETA</sequence>
<evidence type="ECO:0000256" key="4">
    <source>
        <dbReference type="ARBA" id="ARBA00011669"/>
    </source>
</evidence>
<evidence type="ECO:0000313" key="13">
    <source>
        <dbReference type="EMBL" id="HFK95881.1"/>
    </source>
</evidence>
<evidence type="ECO:0000256" key="7">
    <source>
        <dbReference type="ARBA" id="ARBA00022643"/>
    </source>
</evidence>
<dbReference type="InterPro" id="IPR012135">
    <property type="entry name" value="Dihydroorotate_DH_1_2"/>
</dbReference>
<dbReference type="GO" id="GO:0004152">
    <property type="term" value="F:dihydroorotate dehydrogenase activity"/>
    <property type="evidence" value="ECO:0007669"/>
    <property type="project" value="UniProtKB-UniRule"/>
</dbReference>
<dbReference type="InterPro" id="IPR005720">
    <property type="entry name" value="Dihydroorotate_DH_cat"/>
</dbReference>
<dbReference type="InterPro" id="IPR050074">
    <property type="entry name" value="DHO_dehydrogenase"/>
</dbReference>
<dbReference type="NCBIfam" id="TIGR01037">
    <property type="entry name" value="pyrD_sub1_fam"/>
    <property type="match status" value="1"/>
</dbReference>
<feature type="binding site" evidence="11">
    <location>
        <position position="31"/>
    </location>
    <ligand>
        <name>FMN</name>
        <dbReference type="ChEBI" id="CHEBI:58210"/>
    </ligand>
</feature>
<dbReference type="PROSITE" id="PS00911">
    <property type="entry name" value="DHODEHASE_1"/>
    <property type="match status" value="1"/>
</dbReference>
<evidence type="ECO:0000256" key="3">
    <source>
        <dbReference type="ARBA" id="ARBA00008008"/>
    </source>
</evidence>
<comment type="similarity">
    <text evidence="3 11">Belongs to the dihydroorotate dehydrogenase family. Type 1 subfamily.</text>
</comment>
<dbReference type="InterPro" id="IPR024920">
    <property type="entry name" value="Dihydroorotate_DH_1"/>
</dbReference>
<feature type="binding site" evidence="11">
    <location>
        <position position="137"/>
    </location>
    <ligand>
        <name>FMN</name>
        <dbReference type="ChEBI" id="CHEBI:58210"/>
    </ligand>
</feature>
<feature type="binding site" evidence="11">
    <location>
        <position position="109"/>
    </location>
    <ligand>
        <name>FMN</name>
        <dbReference type="ChEBI" id="CHEBI:58210"/>
    </ligand>
</feature>
<dbReference type="GO" id="GO:0005737">
    <property type="term" value="C:cytoplasm"/>
    <property type="evidence" value="ECO:0007669"/>
    <property type="project" value="UniProtKB-SubCell"/>
</dbReference>
<comment type="subcellular location">
    <subcellularLocation>
        <location evidence="1 11">Cytoplasm</location>
    </subcellularLocation>
</comment>
<keyword evidence="6 11" id="KW-0285">Flavoprotein</keyword>
<reference evidence="13" key="1">
    <citation type="journal article" date="2020" name="mSystems">
        <title>Genome- and Community-Level Interaction Insights into Carbon Utilization and Element Cycling Functions of Hydrothermarchaeota in Hydrothermal Sediment.</title>
        <authorList>
            <person name="Zhou Z."/>
            <person name="Liu Y."/>
            <person name="Xu W."/>
            <person name="Pan J."/>
            <person name="Luo Z.H."/>
            <person name="Li M."/>
        </authorList>
    </citation>
    <scope>NUCLEOTIDE SEQUENCE [LARGE SCALE GENOMIC DNA]</scope>
    <source>
        <strain evidence="13">SpSt-456</strain>
    </source>
</reference>
<gene>
    <name evidence="11" type="primary">pyrD</name>
    <name evidence="13" type="ORF">ENS06_00990</name>
</gene>
<evidence type="ECO:0000259" key="12">
    <source>
        <dbReference type="Pfam" id="PF01180"/>
    </source>
</evidence>
<organism evidence="13">
    <name type="scientific">Desulfacinum infernum</name>
    <dbReference type="NCBI Taxonomy" id="35837"/>
    <lineage>
        <taxon>Bacteria</taxon>
        <taxon>Pseudomonadati</taxon>
        <taxon>Thermodesulfobacteriota</taxon>
        <taxon>Syntrophobacteria</taxon>
        <taxon>Syntrophobacterales</taxon>
        <taxon>Syntrophobacteraceae</taxon>
        <taxon>Desulfacinum</taxon>
    </lineage>
</organism>
<dbReference type="GO" id="GO:0044205">
    <property type="term" value="P:'de novo' UMP biosynthetic process"/>
    <property type="evidence" value="ECO:0007669"/>
    <property type="project" value="UniProtKB-UniRule"/>
</dbReference>
<keyword evidence="8 11" id="KW-0665">Pyrimidine biosynthesis</keyword>
<evidence type="ECO:0000256" key="5">
    <source>
        <dbReference type="ARBA" id="ARBA00022490"/>
    </source>
</evidence>
<comment type="pathway">
    <text evidence="2 11">Pyrimidine metabolism; UMP biosynthesis via de novo pathway.</text>
</comment>
<dbReference type="HAMAP" id="MF_00224">
    <property type="entry name" value="DHO_dh_type1"/>
    <property type="match status" value="1"/>
</dbReference>
<feature type="binding site" evidence="11">
    <location>
        <begin position="253"/>
        <end position="254"/>
    </location>
    <ligand>
        <name>FMN</name>
        <dbReference type="ChEBI" id="CHEBI:58210"/>
    </ligand>
</feature>